<feature type="transmembrane region" description="Helical" evidence="8">
    <location>
        <begin position="153"/>
        <end position="173"/>
    </location>
</feature>
<keyword evidence="5 8" id="KW-0812">Transmembrane</keyword>
<dbReference type="PANTHER" id="PTHR30472:SF1">
    <property type="entry name" value="FE(3+) DICITRATE TRANSPORT SYSTEM PERMEASE PROTEIN FECC-RELATED"/>
    <property type="match status" value="1"/>
</dbReference>
<keyword evidence="4" id="KW-1003">Cell membrane</keyword>
<dbReference type="EMBL" id="PDFK01000001">
    <property type="protein sequence ID" value="PKU53004.1"/>
    <property type="molecule type" value="Genomic_DNA"/>
</dbReference>
<evidence type="ECO:0000256" key="1">
    <source>
        <dbReference type="ARBA" id="ARBA00004651"/>
    </source>
</evidence>
<evidence type="ECO:0000313" key="9">
    <source>
        <dbReference type="EMBL" id="PKU53004.1"/>
    </source>
</evidence>
<dbReference type="AlphaFoldDB" id="A0A2I0V3X6"/>
<feature type="transmembrane region" description="Helical" evidence="8">
    <location>
        <begin position="280"/>
        <end position="303"/>
    </location>
</feature>
<comment type="subcellular location">
    <subcellularLocation>
        <location evidence="1">Cell membrane</location>
        <topology evidence="1">Multi-pass membrane protein</topology>
    </subcellularLocation>
</comment>
<dbReference type="PANTHER" id="PTHR30472">
    <property type="entry name" value="FERRIC ENTEROBACTIN TRANSPORT SYSTEM PERMEASE PROTEIN"/>
    <property type="match status" value="1"/>
</dbReference>
<evidence type="ECO:0000256" key="5">
    <source>
        <dbReference type="ARBA" id="ARBA00022692"/>
    </source>
</evidence>
<proteinExistence type="inferred from homology"/>
<comment type="similarity">
    <text evidence="2">Belongs to the binding-protein-dependent transport system permease family. FecCD subfamily.</text>
</comment>
<dbReference type="GO" id="GO:0033214">
    <property type="term" value="P:siderophore-iron import into cell"/>
    <property type="evidence" value="ECO:0007669"/>
    <property type="project" value="TreeGrafter"/>
</dbReference>
<reference evidence="9 10" key="1">
    <citation type="submission" date="2017-10" db="EMBL/GenBank/DDBJ databases">
        <title>Draft genome of Lysinibacillus fusiformis strain Juneja, a laboratory-derived pathogen of Drosophila melanogaster.</title>
        <authorList>
            <person name="Smith B.R."/>
            <person name="Unckless R.L."/>
        </authorList>
    </citation>
    <scope>NUCLEOTIDE SEQUENCE [LARGE SCALE GENOMIC DNA]</scope>
    <source>
        <strain evidence="9 10">Juneja</strain>
    </source>
</reference>
<organism evidence="9 10">
    <name type="scientific">Lysinibacillus fusiformis</name>
    <dbReference type="NCBI Taxonomy" id="28031"/>
    <lineage>
        <taxon>Bacteria</taxon>
        <taxon>Bacillati</taxon>
        <taxon>Bacillota</taxon>
        <taxon>Bacilli</taxon>
        <taxon>Bacillales</taxon>
        <taxon>Bacillaceae</taxon>
        <taxon>Lysinibacillus</taxon>
    </lineage>
</organism>
<evidence type="ECO:0000256" key="8">
    <source>
        <dbReference type="SAM" id="Phobius"/>
    </source>
</evidence>
<dbReference type="RefSeq" id="WP_101966354.1">
    <property type="nucleotide sequence ID" value="NZ_PDFK01000001.1"/>
</dbReference>
<dbReference type="Proteomes" id="UP000234956">
    <property type="component" value="Unassembled WGS sequence"/>
</dbReference>
<keyword evidence="6 8" id="KW-1133">Transmembrane helix</keyword>
<evidence type="ECO:0000313" key="10">
    <source>
        <dbReference type="Proteomes" id="UP000234956"/>
    </source>
</evidence>
<keyword evidence="7 8" id="KW-0472">Membrane</keyword>
<feature type="transmembrane region" description="Helical" evidence="8">
    <location>
        <begin position="97"/>
        <end position="116"/>
    </location>
</feature>
<feature type="transmembrane region" description="Helical" evidence="8">
    <location>
        <begin position="66"/>
        <end position="85"/>
    </location>
</feature>
<evidence type="ECO:0000256" key="6">
    <source>
        <dbReference type="ARBA" id="ARBA00022989"/>
    </source>
</evidence>
<evidence type="ECO:0000256" key="4">
    <source>
        <dbReference type="ARBA" id="ARBA00022475"/>
    </source>
</evidence>
<feature type="transmembrane region" description="Helical" evidence="8">
    <location>
        <begin position="12"/>
        <end position="34"/>
    </location>
</feature>
<gene>
    <name evidence="9" type="ORF">CRI88_01350</name>
</gene>
<dbReference type="CDD" id="cd06550">
    <property type="entry name" value="TM_ABC_iron-siderophores_like"/>
    <property type="match status" value="1"/>
</dbReference>
<dbReference type="Pfam" id="PF01032">
    <property type="entry name" value="FecCD"/>
    <property type="match status" value="1"/>
</dbReference>
<dbReference type="InterPro" id="IPR000522">
    <property type="entry name" value="ABC_transptr_permease_BtuC"/>
</dbReference>
<evidence type="ECO:0000256" key="7">
    <source>
        <dbReference type="ARBA" id="ARBA00023136"/>
    </source>
</evidence>
<dbReference type="GO" id="GO:0022857">
    <property type="term" value="F:transmembrane transporter activity"/>
    <property type="evidence" value="ECO:0007669"/>
    <property type="project" value="InterPro"/>
</dbReference>
<comment type="caution">
    <text evidence="9">The sequence shown here is derived from an EMBL/GenBank/DDBJ whole genome shotgun (WGS) entry which is preliminary data.</text>
</comment>
<dbReference type="FunFam" id="1.10.3470.10:FF:000001">
    <property type="entry name" value="Vitamin B12 ABC transporter permease BtuC"/>
    <property type="match status" value="1"/>
</dbReference>
<name>A0A2I0V3X6_9BACI</name>
<evidence type="ECO:0000256" key="2">
    <source>
        <dbReference type="ARBA" id="ARBA00007935"/>
    </source>
</evidence>
<protein>
    <submittedName>
        <fullName evidence="9">Iron-siderophore ABC transporter permease</fullName>
    </submittedName>
</protein>
<dbReference type="SUPFAM" id="SSF81345">
    <property type="entry name" value="ABC transporter involved in vitamin B12 uptake, BtuC"/>
    <property type="match status" value="1"/>
</dbReference>
<dbReference type="Gene3D" id="1.10.3470.10">
    <property type="entry name" value="ABC transporter involved in vitamin B12 uptake, BtuC"/>
    <property type="match status" value="1"/>
</dbReference>
<feature type="transmembrane region" description="Helical" evidence="8">
    <location>
        <begin position="309"/>
        <end position="326"/>
    </location>
</feature>
<dbReference type="GO" id="GO:0005886">
    <property type="term" value="C:plasma membrane"/>
    <property type="evidence" value="ECO:0007669"/>
    <property type="project" value="UniProtKB-SubCell"/>
</dbReference>
<feature type="transmembrane region" description="Helical" evidence="8">
    <location>
        <begin position="122"/>
        <end position="141"/>
    </location>
</feature>
<keyword evidence="3" id="KW-0813">Transport</keyword>
<feature type="transmembrane region" description="Helical" evidence="8">
    <location>
        <begin position="238"/>
        <end position="268"/>
    </location>
</feature>
<accession>A0A2I0V3X6</accession>
<evidence type="ECO:0000256" key="3">
    <source>
        <dbReference type="ARBA" id="ARBA00022448"/>
    </source>
</evidence>
<dbReference type="InterPro" id="IPR037294">
    <property type="entry name" value="ABC_BtuC-like"/>
</dbReference>
<sequence>MESIVKGKVKIYSTAITAIILLILGIIISVYVGVADVDLLMVLKSFFETNPSKDQLIIQTLRLPRAIIGALVGANLAVAGALMQAITRNSLASPQVFGVNAGASLFIVTAFALFPSLSSPSLVFSAFIGAAIGGITVYSFASGGGMTHVKLALAGMAVHFLLSSLTQGIIIFSEQAKDVLYWLVGSINGKSWTHIMIILPWSISGLFIALLLSRSISILVLGESTAQGLGQQVNRIRILAGILVIILAGSSVAVAGPIGFVGLIVPHIVRRVLGGDYQRIIPFSALFGAILLVYADILARFIAYPFESPVGIVTAIIGAPFFLYLARKGRHIKQ</sequence>